<reference evidence="2 3" key="1">
    <citation type="journal article" date="2020" name="ISME J.">
        <title>Uncovering the hidden diversity of litter-decomposition mechanisms in mushroom-forming fungi.</title>
        <authorList>
            <person name="Floudas D."/>
            <person name="Bentzer J."/>
            <person name="Ahren D."/>
            <person name="Johansson T."/>
            <person name="Persson P."/>
            <person name="Tunlid A."/>
        </authorList>
    </citation>
    <scope>NUCLEOTIDE SEQUENCE [LARGE SCALE GENOMIC DNA]</scope>
    <source>
        <strain evidence="2 3">CBS 101986</strain>
    </source>
</reference>
<feature type="compositionally biased region" description="Basic and acidic residues" evidence="1">
    <location>
        <begin position="196"/>
        <end position="205"/>
    </location>
</feature>
<protein>
    <recommendedName>
        <fullName evidence="4">NAD(P)-binding domain-containing protein</fullName>
    </recommendedName>
</protein>
<dbReference type="InterPro" id="IPR036291">
    <property type="entry name" value="NAD(P)-bd_dom_sf"/>
</dbReference>
<sequence>MSESLNILVVGGSRHIGYYAALRFLEAKSTVHFLLRNPSVFDGDAAIQKHVRAGGARLHKGDALNEGETRAVWLEASKERPVDLLLFTVGFTGNPKFHLTKGFRIDPANLVTQCILNLLCTMPKGSHTEPIPTKVIMLSTSGVTRASRTRVPIPLKAMYGYLIAHPLADKFATERIIAYCAGWDSDGSSKAGQTKTKWDGTREGEPSEALTGPKWKERVGLPAPGTLRNAMILRASLLNDGECRADAAGRSAYKVGEGELGGYNISRKDVAYCIFETVTKSWEEYGDKQINVTY</sequence>
<dbReference type="Proteomes" id="UP000567179">
    <property type="component" value="Unassembled WGS sequence"/>
</dbReference>
<evidence type="ECO:0000313" key="2">
    <source>
        <dbReference type="EMBL" id="KAF5327620.1"/>
    </source>
</evidence>
<dbReference type="AlphaFoldDB" id="A0A8H5BQA3"/>
<evidence type="ECO:0008006" key="4">
    <source>
        <dbReference type="Google" id="ProtNLM"/>
    </source>
</evidence>
<accession>A0A8H5BQA3</accession>
<comment type="caution">
    <text evidence="2">The sequence shown here is derived from an EMBL/GenBank/DDBJ whole genome shotgun (WGS) entry which is preliminary data.</text>
</comment>
<dbReference type="EMBL" id="JAACJJ010000014">
    <property type="protein sequence ID" value="KAF5327620.1"/>
    <property type="molecule type" value="Genomic_DNA"/>
</dbReference>
<evidence type="ECO:0000313" key="3">
    <source>
        <dbReference type="Proteomes" id="UP000567179"/>
    </source>
</evidence>
<organism evidence="2 3">
    <name type="scientific">Psilocybe cf. subviscida</name>
    <dbReference type="NCBI Taxonomy" id="2480587"/>
    <lineage>
        <taxon>Eukaryota</taxon>
        <taxon>Fungi</taxon>
        <taxon>Dikarya</taxon>
        <taxon>Basidiomycota</taxon>
        <taxon>Agaricomycotina</taxon>
        <taxon>Agaricomycetes</taxon>
        <taxon>Agaricomycetidae</taxon>
        <taxon>Agaricales</taxon>
        <taxon>Agaricineae</taxon>
        <taxon>Strophariaceae</taxon>
        <taxon>Psilocybe</taxon>
    </lineage>
</organism>
<proteinExistence type="predicted"/>
<evidence type="ECO:0000256" key="1">
    <source>
        <dbReference type="SAM" id="MobiDB-lite"/>
    </source>
</evidence>
<dbReference type="Gene3D" id="3.40.50.720">
    <property type="entry name" value="NAD(P)-binding Rossmann-like Domain"/>
    <property type="match status" value="1"/>
</dbReference>
<feature type="region of interest" description="Disordered" evidence="1">
    <location>
        <begin position="186"/>
        <end position="209"/>
    </location>
</feature>
<keyword evidence="3" id="KW-1185">Reference proteome</keyword>
<dbReference type="SUPFAM" id="SSF51735">
    <property type="entry name" value="NAD(P)-binding Rossmann-fold domains"/>
    <property type="match status" value="1"/>
</dbReference>
<gene>
    <name evidence="2" type="ORF">D9619_004639</name>
</gene>
<feature type="compositionally biased region" description="Polar residues" evidence="1">
    <location>
        <begin position="186"/>
        <end position="195"/>
    </location>
</feature>
<name>A0A8H5BQA3_9AGAR</name>
<dbReference type="OrthoDB" id="63935at2759"/>